<feature type="transmembrane region" description="Helical" evidence="12">
    <location>
        <begin position="32"/>
        <end position="55"/>
    </location>
</feature>
<keyword evidence="9" id="KW-0325">Glycoprotein</keyword>
<dbReference type="GO" id="GO:0098703">
    <property type="term" value="P:calcium ion import across plasma membrane"/>
    <property type="evidence" value="ECO:0007669"/>
    <property type="project" value="TreeGrafter"/>
</dbReference>
<evidence type="ECO:0000256" key="10">
    <source>
        <dbReference type="ARBA" id="ARBA00023303"/>
    </source>
</evidence>
<dbReference type="InterPro" id="IPR050599">
    <property type="entry name" value="VDCC_alpha-1_subunit"/>
</dbReference>
<evidence type="ECO:0000313" key="14">
    <source>
        <dbReference type="EMBL" id="MBB6120262.1"/>
    </source>
</evidence>
<accession>A0A841IQ70</accession>
<dbReference type="Pfam" id="PF00520">
    <property type="entry name" value="Ion_trans"/>
    <property type="match status" value="1"/>
</dbReference>
<dbReference type="GO" id="GO:0005891">
    <property type="term" value="C:voltage-gated calcium channel complex"/>
    <property type="evidence" value="ECO:0007669"/>
    <property type="project" value="TreeGrafter"/>
</dbReference>
<dbReference type="Proteomes" id="UP000536604">
    <property type="component" value="Unassembled WGS sequence"/>
</dbReference>
<evidence type="ECO:0000256" key="2">
    <source>
        <dbReference type="ARBA" id="ARBA00022448"/>
    </source>
</evidence>
<evidence type="ECO:0000256" key="7">
    <source>
        <dbReference type="ARBA" id="ARBA00023065"/>
    </source>
</evidence>
<evidence type="ECO:0000256" key="5">
    <source>
        <dbReference type="ARBA" id="ARBA00022882"/>
    </source>
</evidence>
<keyword evidence="5" id="KW-0851">Voltage-gated channel</keyword>
<keyword evidence="15" id="KW-1185">Reference proteome</keyword>
<dbReference type="PANTHER" id="PTHR45628:SF7">
    <property type="entry name" value="VOLTAGE-DEPENDENT CALCIUM CHANNEL TYPE A SUBUNIT ALPHA-1"/>
    <property type="match status" value="1"/>
</dbReference>
<evidence type="ECO:0000256" key="3">
    <source>
        <dbReference type="ARBA" id="ARBA00022692"/>
    </source>
</evidence>
<feature type="transmembrane region" description="Helical" evidence="12">
    <location>
        <begin position="148"/>
        <end position="172"/>
    </location>
</feature>
<reference evidence="14 15" key="1">
    <citation type="submission" date="2020-08" db="EMBL/GenBank/DDBJ databases">
        <title>Genomic Encyclopedia of Type Strains, Phase III (KMG-III): the genomes of soil and plant-associated and newly described type strains.</title>
        <authorList>
            <person name="Whitman W."/>
        </authorList>
    </citation>
    <scope>NUCLEOTIDE SEQUENCE [LARGE SCALE GENOMIC DNA]</scope>
    <source>
        <strain evidence="14 15">CECT 8712</strain>
    </source>
</reference>
<dbReference type="EMBL" id="JACHJO010000006">
    <property type="protein sequence ID" value="MBB6120262.1"/>
    <property type="molecule type" value="Genomic_DNA"/>
</dbReference>
<keyword evidence="2" id="KW-0813">Transport</keyword>
<keyword evidence="6 12" id="KW-1133">Transmembrane helix</keyword>
<evidence type="ECO:0000256" key="12">
    <source>
        <dbReference type="SAM" id="Phobius"/>
    </source>
</evidence>
<evidence type="ECO:0000259" key="13">
    <source>
        <dbReference type="Pfam" id="PF00520"/>
    </source>
</evidence>
<evidence type="ECO:0000256" key="8">
    <source>
        <dbReference type="ARBA" id="ARBA00023136"/>
    </source>
</evidence>
<dbReference type="GO" id="GO:0008331">
    <property type="term" value="F:high voltage-gated calcium channel activity"/>
    <property type="evidence" value="ECO:0007669"/>
    <property type="project" value="TreeGrafter"/>
</dbReference>
<keyword evidence="3 12" id="KW-0812">Transmembrane</keyword>
<comment type="caution">
    <text evidence="14">The sequence shown here is derived from an EMBL/GenBank/DDBJ whole genome shotgun (WGS) entry which is preliminary data.</text>
</comment>
<evidence type="ECO:0000256" key="1">
    <source>
        <dbReference type="ARBA" id="ARBA00004141"/>
    </source>
</evidence>
<evidence type="ECO:0000256" key="6">
    <source>
        <dbReference type="ARBA" id="ARBA00022989"/>
    </source>
</evidence>
<dbReference type="InterPro" id="IPR005821">
    <property type="entry name" value="Ion_trans_dom"/>
</dbReference>
<dbReference type="InterPro" id="IPR027359">
    <property type="entry name" value="Volt_channel_dom_sf"/>
</dbReference>
<dbReference type="PANTHER" id="PTHR45628">
    <property type="entry name" value="VOLTAGE-DEPENDENT CALCIUM CHANNEL TYPE A SUBUNIT ALPHA-1"/>
    <property type="match status" value="1"/>
</dbReference>
<evidence type="ECO:0000256" key="4">
    <source>
        <dbReference type="ARBA" id="ARBA00022837"/>
    </source>
</evidence>
<name>A0A841IQ70_9ACTN</name>
<evidence type="ECO:0000256" key="11">
    <source>
        <dbReference type="SAM" id="MobiDB-lite"/>
    </source>
</evidence>
<evidence type="ECO:0000256" key="9">
    <source>
        <dbReference type="ARBA" id="ARBA00023180"/>
    </source>
</evidence>
<feature type="transmembrane region" description="Helical" evidence="12">
    <location>
        <begin position="76"/>
        <end position="101"/>
    </location>
</feature>
<gene>
    <name evidence="14" type="ORF">FHS13_002214</name>
</gene>
<keyword evidence="8 12" id="KW-0472">Membrane</keyword>
<dbReference type="Gene3D" id="1.20.120.350">
    <property type="entry name" value="Voltage-gated potassium channels. Chain C"/>
    <property type="match status" value="1"/>
</dbReference>
<dbReference type="AlphaFoldDB" id="A0A841IQ70"/>
<dbReference type="SUPFAM" id="SSF81324">
    <property type="entry name" value="Voltage-gated potassium channels"/>
    <property type="match status" value="1"/>
</dbReference>
<feature type="domain" description="Ion transport" evidence="13">
    <location>
        <begin position="2"/>
        <end position="177"/>
    </location>
</feature>
<proteinExistence type="predicted"/>
<keyword evidence="4" id="KW-0106">Calcium</keyword>
<comment type="subcellular location">
    <subcellularLocation>
        <location evidence="1">Membrane</location>
        <topology evidence="1">Multi-pass membrane protein</topology>
    </subcellularLocation>
</comment>
<keyword evidence="10 14" id="KW-0407">Ion channel</keyword>
<keyword evidence="7" id="KW-0406">Ion transport</keyword>
<sequence>MAEHVIVGIFVVEMTLKIYAERGDFFRSPWNWFDFLVVLVSVIPVTEQFSVLRILRVLRVLRIVTAVPQMRMIITALFRSVPGMGAVVGLFLVVIYTAAIISHQLFGRAVPEFFGDLGTSLYTMFLLLTTENWPDVSDAVLVHYPMGWIFFVGYIALTTFVMLNLVIGVIVTSMEQEVNELRWNEDQELEAVQHEAVMARLADLSLQVERLQRMVTGGDTRNGEVPETLEELTVIPPPSPSQDVDLPRSNGRPLADLEE</sequence>
<protein>
    <submittedName>
        <fullName evidence="14">Voltage-gated sodium channel</fullName>
    </submittedName>
</protein>
<dbReference type="Gene3D" id="1.10.287.70">
    <property type="match status" value="1"/>
</dbReference>
<feature type="region of interest" description="Disordered" evidence="11">
    <location>
        <begin position="231"/>
        <end position="259"/>
    </location>
</feature>
<evidence type="ECO:0000313" key="15">
    <source>
        <dbReference type="Proteomes" id="UP000536604"/>
    </source>
</evidence>
<organism evidence="14 15">
    <name type="scientific">Nocardiopsis algeriensis</name>
    <dbReference type="NCBI Taxonomy" id="1478215"/>
    <lineage>
        <taxon>Bacteria</taxon>
        <taxon>Bacillati</taxon>
        <taxon>Actinomycetota</taxon>
        <taxon>Actinomycetes</taxon>
        <taxon>Streptosporangiales</taxon>
        <taxon>Nocardiopsidaceae</taxon>
        <taxon>Nocardiopsis</taxon>
    </lineage>
</organism>